<comment type="caution">
    <text evidence="2">The sequence shown here is derived from an EMBL/GenBank/DDBJ whole genome shotgun (WGS) entry which is preliminary data.</text>
</comment>
<dbReference type="Proteomes" id="UP001458880">
    <property type="component" value="Unassembled WGS sequence"/>
</dbReference>
<evidence type="ECO:0000313" key="3">
    <source>
        <dbReference type="Proteomes" id="UP001458880"/>
    </source>
</evidence>
<evidence type="ECO:0000313" key="2">
    <source>
        <dbReference type="EMBL" id="KAK9693441.1"/>
    </source>
</evidence>
<evidence type="ECO:0000256" key="1">
    <source>
        <dbReference type="SAM" id="MobiDB-lite"/>
    </source>
</evidence>
<gene>
    <name evidence="2" type="ORF">QE152_g34193</name>
</gene>
<feature type="compositionally biased region" description="Polar residues" evidence="1">
    <location>
        <begin position="11"/>
        <end position="20"/>
    </location>
</feature>
<name>A0AAW1IUE9_POPJA</name>
<dbReference type="EMBL" id="JASPKY010000542">
    <property type="protein sequence ID" value="KAK9693441.1"/>
    <property type="molecule type" value="Genomic_DNA"/>
</dbReference>
<protein>
    <submittedName>
        <fullName evidence="2">Uncharacterized protein</fullName>
    </submittedName>
</protein>
<feature type="compositionally biased region" description="Polar residues" evidence="1">
    <location>
        <begin position="55"/>
        <end position="69"/>
    </location>
</feature>
<feature type="compositionally biased region" description="Basic and acidic residues" evidence="1">
    <location>
        <begin position="1"/>
        <end position="10"/>
    </location>
</feature>
<accession>A0AAW1IUE9</accession>
<organism evidence="2 3">
    <name type="scientific">Popillia japonica</name>
    <name type="common">Japanese beetle</name>
    <dbReference type="NCBI Taxonomy" id="7064"/>
    <lineage>
        <taxon>Eukaryota</taxon>
        <taxon>Metazoa</taxon>
        <taxon>Ecdysozoa</taxon>
        <taxon>Arthropoda</taxon>
        <taxon>Hexapoda</taxon>
        <taxon>Insecta</taxon>
        <taxon>Pterygota</taxon>
        <taxon>Neoptera</taxon>
        <taxon>Endopterygota</taxon>
        <taxon>Coleoptera</taxon>
        <taxon>Polyphaga</taxon>
        <taxon>Scarabaeiformia</taxon>
        <taxon>Scarabaeidae</taxon>
        <taxon>Rutelinae</taxon>
        <taxon>Popillia</taxon>
    </lineage>
</organism>
<dbReference type="AlphaFoldDB" id="A0AAW1IUE9"/>
<proteinExistence type="predicted"/>
<sequence>MTAFESKHDTTQIIPLNSRKNAFRRTNLTDWKRKFRAKRPGPAMRQPRRRDSGNLEVSMTSLPALSTVPSFARPLRLAPDRSKAHSQAPRSRPLSASRIDHRAPA</sequence>
<feature type="region of interest" description="Disordered" evidence="1">
    <location>
        <begin position="1"/>
        <end position="20"/>
    </location>
</feature>
<keyword evidence="3" id="KW-1185">Reference proteome</keyword>
<reference evidence="2 3" key="1">
    <citation type="journal article" date="2024" name="BMC Genomics">
        <title>De novo assembly and annotation of Popillia japonica's genome with initial clues to its potential as an invasive pest.</title>
        <authorList>
            <person name="Cucini C."/>
            <person name="Boschi S."/>
            <person name="Funari R."/>
            <person name="Cardaioli E."/>
            <person name="Iannotti N."/>
            <person name="Marturano G."/>
            <person name="Paoli F."/>
            <person name="Bruttini M."/>
            <person name="Carapelli A."/>
            <person name="Frati F."/>
            <person name="Nardi F."/>
        </authorList>
    </citation>
    <scope>NUCLEOTIDE SEQUENCE [LARGE SCALE GENOMIC DNA]</scope>
    <source>
        <strain evidence="2">DMR45628</strain>
    </source>
</reference>
<feature type="region of interest" description="Disordered" evidence="1">
    <location>
        <begin position="37"/>
        <end position="105"/>
    </location>
</feature>